<dbReference type="Gene3D" id="3.10.20.30">
    <property type="match status" value="1"/>
</dbReference>
<organism evidence="8 9">
    <name type="scientific">Neopusillimonas maritima</name>
    <dbReference type="NCBI Taxonomy" id="2026239"/>
    <lineage>
        <taxon>Bacteria</taxon>
        <taxon>Pseudomonadati</taxon>
        <taxon>Pseudomonadota</taxon>
        <taxon>Betaproteobacteria</taxon>
        <taxon>Burkholderiales</taxon>
        <taxon>Alcaligenaceae</taxon>
        <taxon>Neopusillimonas</taxon>
    </lineage>
</organism>
<dbReference type="InterPro" id="IPR036884">
    <property type="entry name" value="2Fe-2S-bd_dom_sf"/>
</dbReference>
<dbReference type="GO" id="GO:0051537">
    <property type="term" value="F:2 iron, 2 sulfur cluster binding"/>
    <property type="evidence" value="ECO:0007669"/>
    <property type="project" value="UniProtKB-KW"/>
</dbReference>
<dbReference type="InterPro" id="IPR006058">
    <property type="entry name" value="2Fe2S_fd_BS"/>
</dbReference>
<dbReference type="EMBL" id="NQOU01000002">
    <property type="protein sequence ID" value="RII83522.1"/>
    <property type="molecule type" value="Genomic_DNA"/>
</dbReference>
<keyword evidence="10" id="KW-1185">Reference proteome</keyword>
<dbReference type="PROSITE" id="PS00197">
    <property type="entry name" value="2FE2S_FER_1"/>
    <property type="match status" value="1"/>
</dbReference>
<gene>
    <name evidence="7" type="ORF">CJO09_08005</name>
    <name evidence="8" type="ORF">CJP73_05765</name>
</gene>
<comment type="caution">
    <text evidence="8">The sequence shown here is derived from an EMBL/GenBank/DDBJ whole genome shotgun (WGS) entry which is preliminary data.</text>
</comment>
<keyword evidence="1" id="KW-0001">2Fe-2S</keyword>
<dbReference type="PANTHER" id="PTHR44379">
    <property type="entry name" value="OXIDOREDUCTASE WITH IRON-SULFUR SUBUNIT"/>
    <property type="match status" value="1"/>
</dbReference>
<dbReference type="AlphaFoldDB" id="A0A3A1YYC3"/>
<dbReference type="InterPro" id="IPR002888">
    <property type="entry name" value="2Fe-2S-bd"/>
</dbReference>
<keyword evidence="4" id="KW-0408">Iron</keyword>
<dbReference type="SUPFAM" id="SSF54292">
    <property type="entry name" value="2Fe-2S ferredoxin-like"/>
    <property type="match status" value="1"/>
</dbReference>
<evidence type="ECO:0000313" key="9">
    <source>
        <dbReference type="Proteomes" id="UP000266206"/>
    </source>
</evidence>
<dbReference type="OrthoDB" id="9179439at2"/>
<dbReference type="Proteomes" id="UP000266483">
    <property type="component" value="Unassembled WGS sequence"/>
</dbReference>
<accession>A0A3A1YYC3</accession>
<dbReference type="SUPFAM" id="SSF47741">
    <property type="entry name" value="CO dehydrogenase ISP C-domain like"/>
    <property type="match status" value="1"/>
</dbReference>
<keyword evidence="2" id="KW-0479">Metal-binding</keyword>
<evidence type="ECO:0000256" key="1">
    <source>
        <dbReference type="ARBA" id="ARBA00022714"/>
    </source>
</evidence>
<evidence type="ECO:0000313" key="8">
    <source>
        <dbReference type="EMBL" id="RIY41484.1"/>
    </source>
</evidence>
<proteinExistence type="predicted"/>
<dbReference type="Pfam" id="PF00111">
    <property type="entry name" value="Fer2"/>
    <property type="match status" value="1"/>
</dbReference>
<dbReference type="GO" id="GO:0016491">
    <property type="term" value="F:oxidoreductase activity"/>
    <property type="evidence" value="ECO:0007669"/>
    <property type="project" value="UniProtKB-KW"/>
</dbReference>
<dbReference type="InterPro" id="IPR001041">
    <property type="entry name" value="2Fe-2S_ferredoxin-type"/>
</dbReference>
<dbReference type="Proteomes" id="UP000266206">
    <property type="component" value="Unassembled WGS sequence"/>
</dbReference>
<dbReference type="Pfam" id="PF01799">
    <property type="entry name" value="Fer2_2"/>
    <property type="match status" value="1"/>
</dbReference>
<dbReference type="InterPro" id="IPR012675">
    <property type="entry name" value="Beta-grasp_dom_sf"/>
</dbReference>
<dbReference type="Gene3D" id="1.10.150.120">
    <property type="entry name" value="[2Fe-2S]-binding domain"/>
    <property type="match status" value="1"/>
</dbReference>
<evidence type="ECO:0000256" key="3">
    <source>
        <dbReference type="ARBA" id="ARBA00023002"/>
    </source>
</evidence>
<evidence type="ECO:0000256" key="4">
    <source>
        <dbReference type="ARBA" id="ARBA00023004"/>
    </source>
</evidence>
<protein>
    <submittedName>
        <fullName evidence="8">(2Fe-2S)-binding protein</fullName>
    </submittedName>
</protein>
<evidence type="ECO:0000313" key="7">
    <source>
        <dbReference type="EMBL" id="RII83522.1"/>
    </source>
</evidence>
<dbReference type="InterPro" id="IPR051452">
    <property type="entry name" value="Diverse_Oxidoreductases"/>
</dbReference>
<dbReference type="RefSeq" id="WP_119441885.1">
    <property type="nucleotide sequence ID" value="NZ_CP170494.1"/>
</dbReference>
<dbReference type="InterPro" id="IPR036010">
    <property type="entry name" value="2Fe-2S_ferredoxin-like_sf"/>
</dbReference>
<reference evidence="9 10" key="1">
    <citation type="submission" date="2017-08" db="EMBL/GenBank/DDBJ databases">
        <title>Pusillimonas indicus sp. nov., a member of the family Alcaligenaceae isolated from surface seawater.</title>
        <authorList>
            <person name="Li J."/>
        </authorList>
    </citation>
    <scope>NUCLEOTIDE SEQUENCE [LARGE SCALE GENOMIC DNA]</scope>
    <source>
        <strain evidence="7 10">17-4A</strain>
        <strain evidence="8 9">L52-1-41</strain>
    </source>
</reference>
<keyword evidence="5" id="KW-0411">Iron-sulfur</keyword>
<sequence>MVQESNVVEIQVRLNDTEIVEPAPVRMHAADFLRQRCGATGVHIGCEQGVCGMCTIMVNGEAVKSCLMLAVQLDECEVQTVESLAQGDELNEVQRAFRENHGLQCGFCTPGFLMLATHLKQSGRRFSMAQLRDEVSGVMCRCTGYEGPVRAIAQYLGEQMVGEE</sequence>
<evidence type="ECO:0000313" key="10">
    <source>
        <dbReference type="Proteomes" id="UP000266483"/>
    </source>
</evidence>
<dbReference type="EMBL" id="NQYH01000003">
    <property type="protein sequence ID" value="RIY41484.1"/>
    <property type="molecule type" value="Genomic_DNA"/>
</dbReference>
<evidence type="ECO:0000256" key="2">
    <source>
        <dbReference type="ARBA" id="ARBA00022723"/>
    </source>
</evidence>
<evidence type="ECO:0000256" key="5">
    <source>
        <dbReference type="ARBA" id="ARBA00023014"/>
    </source>
</evidence>
<dbReference type="PROSITE" id="PS51085">
    <property type="entry name" value="2FE2S_FER_2"/>
    <property type="match status" value="1"/>
</dbReference>
<dbReference type="GO" id="GO:0046872">
    <property type="term" value="F:metal ion binding"/>
    <property type="evidence" value="ECO:0007669"/>
    <property type="project" value="UniProtKB-KW"/>
</dbReference>
<dbReference type="PANTHER" id="PTHR44379:SF5">
    <property type="entry name" value="OXIDOREDUCTASE WITH IRON-SULFUR SUBUNIT"/>
    <property type="match status" value="1"/>
</dbReference>
<evidence type="ECO:0000259" key="6">
    <source>
        <dbReference type="PROSITE" id="PS51085"/>
    </source>
</evidence>
<feature type="domain" description="2Fe-2S ferredoxin-type" evidence="6">
    <location>
        <begin position="8"/>
        <end position="84"/>
    </location>
</feature>
<name>A0A3A1YYC3_9BURK</name>
<keyword evidence="3" id="KW-0560">Oxidoreductase</keyword>